<comment type="function">
    <text evidence="6">Catalyzes the ATP-dependent conversion of 5-aminoimidazole ribonucleotide (AIR) and HCO(3)- to N5-carboxyaminoimidazole ribonucleotide (N5-CAIR).</text>
</comment>
<evidence type="ECO:0000313" key="8">
    <source>
        <dbReference type="EMBL" id="SES25281.1"/>
    </source>
</evidence>
<dbReference type="InterPro" id="IPR011054">
    <property type="entry name" value="Rudment_hybrid_motif"/>
</dbReference>
<dbReference type="Pfam" id="PF02222">
    <property type="entry name" value="ATP-grasp"/>
    <property type="match status" value="1"/>
</dbReference>
<reference evidence="9" key="1">
    <citation type="submission" date="2016-10" db="EMBL/GenBank/DDBJ databases">
        <authorList>
            <person name="de Groot N.N."/>
        </authorList>
    </citation>
    <scope>NUCLEOTIDE SEQUENCE [LARGE SCALE GENOMIC DNA]</scope>
    <source>
        <strain evidence="9">10nlg</strain>
    </source>
</reference>
<name>A0A1H9VUS8_9BACI</name>
<dbReference type="AlphaFoldDB" id="A0A1H9VUS8"/>
<feature type="binding site" evidence="5">
    <location>
        <position position="215"/>
    </location>
    <ligand>
        <name>ATP</name>
        <dbReference type="ChEBI" id="CHEBI:30616"/>
    </ligand>
</feature>
<dbReference type="InterPro" id="IPR054350">
    <property type="entry name" value="PurT/PurK_preATP-grasp"/>
</dbReference>
<organism evidence="8 9">
    <name type="scientific">Salisediminibacterium halotolerans</name>
    <dbReference type="NCBI Taxonomy" id="517425"/>
    <lineage>
        <taxon>Bacteria</taxon>
        <taxon>Bacillati</taxon>
        <taxon>Bacillota</taxon>
        <taxon>Bacilli</taxon>
        <taxon>Bacillales</taxon>
        <taxon>Bacillaceae</taxon>
        <taxon>Salisediminibacterium</taxon>
    </lineage>
</organism>
<feature type="binding site" evidence="5">
    <location>
        <begin position="153"/>
        <end position="159"/>
    </location>
    <ligand>
        <name>ATP</name>
        <dbReference type="ChEBI" id="CHEBI:30616"/>
    </ligand>
</feature>
<comment type="pathway">
    <text evidence="5 6">Purine metabolism; IMP biosynthesis via de novo pathway; 5-amino-1-(5-phospho-D-ribosyl)imidazole-4-carboxylate from 5-amino-1-(5-phospho-D-ribosyl)imidazole (N5-CAIR route): step 1/2.</text>
</comment>
<dbReference type="HAMAP" id="MF_01928">
    <property type="entry name" value="PurK"/>
    <property type="match status" value="1"/>
</dbReference>
<dbReference type="PANTHER" id="PTHR11609:SF5">
    <property type="entry name" value="PHOSPHORIBOSYLAMINOIMIDAZOLE CARBOXYLASE"/>
    <property type="match status" value="1"/>
</dbReference>
<comment type="similarity">
    <text evidence="5 6">Belongs to the PurK/PurT family.</text>
</comment>
<keyword evidence="2 5" id="KW-0547">Nucleotide-binding</keyword>
<keyword evidence="9" id="KW-1185">Reference proteome</keyword>
<dbReference type="Gene3D" id="3.30.1490.20">
    <property type="entry name" value="ATP-grasp fold, A domain"/>
    <property type="match status" value="1"/>
</dbReference>
<evidence type="ECO:0000259" key="7">
    <source>
        <dbReference type="PROSITE" id="PS50975"/>
    </source>
</evidence>
<dbReference type="NCBIfam" id="NF004675">
    <property type="entry name" value="PRK06019.1-1"/>
    <property type="match status" value="1"/>
</dbReference>
<feature type="binding site" evidence="5">
    <location>
        <begin position="269"/>
        <end position="270"/>
    </location>
    <ligand>
        <name>ATP</name>
        <dbReference type="ChEBI" id="CHEBI:30616"/>
    </ligand>
</feature>
<dbReference type="InterPro" id="IPR003135">
    <property type="entry name" value="ATP-grasp_carboxylate-amine"/>
</dbReference>
<dbReference type="GO" id="GO:0005829">
    <property type="term" value="C:cytosol"/>
    <property type="evidence" value="ECO:0007669"/>
    <property type="project" value="TreeGrafter"/>
</dbReference>
<dbReference type="SUPFAM" id="SSF52440">
    <property type="entry name" value="PreATP-grasp domain"/>
    <property type="match status" value="1"/>
</dbReference>
<dbReference type="FunFam" id="3.30.1490.20:FF:000015">
    <property type="entry name" value="N5-carboxyaminoimidazole ribonucleotide synthase"/>
    <property type="match status" value="1"/>
</dbReference>
<feature type="binding site" evidence="5">
    <location>
        <position position="148"/>
    </location>
    <ligand>
        <name>ATP</name>
        <dbReference type="ChEBI" id="CHEBI:30616"/>
    </ligand>
</feature>
<evidence type="ECO:0000256" key="4">
    <source>
        <dbReference type="ARBA" id="ARBA00022840"/>
    </source>
</evidence>
<dbReference type="GO" id="GO:0034028">
    <property type="term" value="F:5-(carboxyamino)imidazole ribonucleotide synthase activity"/>
    <property type="evidence" value="ECO:0007669"/>
    <property type="project" value="UniProtKB-UniRule"/>
</dbReference>
<evidence type="ECO:0000256" key="5">
    <source>
        <dbReference type="HAMAP-Rule" id="MF_01928"/>
    </source>
</evidence>
<evidence type="ECO:0000256" key="6">
    <source>
        <dbReference type="RuleBase" id="RU361200"/>
    </source>
</evidence>
<dbReference type="Pfam" id="PF17769">
    <property type="entry name" value="PurK_C"/>
    <property type="match status" value="1"/>
</dbReference>
<dbReference type="EMBL" id="FOGV01000024">
    <property type="protein sequence ID" value="SES25281.1"/>
    <property type="molecule type" value="Genomic_DNA"/>
</dbReference>
<dbReference type="Gene3D" id="3.30.470.20">
    <property type="entry name" value="ATP-grasp fold, B domain"/>
    <property type="match status" value="1"/>
</dbReference>
<dbReference type="EC" id="6.3.4.18" evidence="5 6"/>
<dbReference type="InterPro" id="IPR016185">
    <property type="entry name" value="PreATP-grasp_dom_sf"/>
</dbReference>
<dbReference type="Proteomes" id="UP000199318">
    <property type="component" value="Unassembled WGS sequence"/>
</dbReference>
<comment type="function">
    <text evidence="5">Catalyzes the ATP-dependent conversion of 5-aminoimidazole ribonucleotide (AIR) and HCO(3)(-) to N5-carboxyaminoimidazole ribonucleotide (N5-CAIR).</text>
</comment>
<sequence length="378" mass="41509">MTDQRIEPGRTIGILGGGQLGRMMALAAKAMGYRTATLEPKADSPCAQVSDTEVIADYTDRNGAARLAALSDVLTYEFENIDSDTASWLEWETYLPQGGDLLAITQDRRQEKKAVRSFGVPTVPYKTAETADELQKAVEELGTPCVMKTARGGYDGKGQQVITDRTNLTEVWSEMEASRPFVIEAWIPFKAEVSVVVTRTAAGESAAFPPAENIHKDGILHTSIVPARLEPEVIDHAKKTALLLAESFHLIGTLAVEMFVTDDGFLYVNELAPRPHNSGHYTIEACETSQFEQHIRAICGLPLGPAGLLKPAVMVNILGQHVKKAREKRDLFPDGHWHEYGKDEAKQGRKMGHVTVLTDDVAGTLKRLDQSGIWRDDT</sequence>
<dbReference type="UniPathway" id="UPA00074">
    <property type="reaction ID" value="UER00942"/>
</dbReference>
<keyword evidence="4 5" id="KW-0067">ATP-binding</keyword>
<dbReference type="Pfam" id="PF22660">
    <property type="entry name" value="RS_preATP-grasp-like"/>
    <property type="match status" value="1"/>
</dbReference>
<dbReference type="GO" id="GO:0006189">
    <property type="term" value="P:'de novo' IMP biosynthetic process"/>
    <property type="evidence" value="ECO:0007669"/>
    <property type="project" value="UniProtKB-UniRule"/>
</dbReference>
<dbReference type="SUPFAM" id="SSF51246">
    <property type="entry name" value="Rudiment single hybrid motif"/>
    <property type="match status" value="1"/>
</dbReference>
<comment type="catalytic activity">
    <reaction evidence="5 6">
        <text>5-amino-1-(5-phospho-beta-D-ribosyl)imidazole + hydrogencarbonate + ATP = 5-carboxyamino-1-(5-phospho-D-ribosyl)imidazole + ADP + phosphate + 2 H(+)</text>
        <dbReference type="Rhea" id="RHEA:19317"/>
        <dbReference type="ChEBI" id="CHEBI:15378"/>
        <dbReference type="ChEBI" id="CHEBI:17544"/>
        <dbReference type="ChEBI" id="CHEBI:30616"/>
        <dbReference type="ChEBI" id="CHEBI:43474"/>
        <dbReference type="ChEBI" id="CHEBI:58730"/>
        <dbReference type="ChEBI" id="CHEBI:137981"/>
        <dbReference type="ChEBI" id="CHEBI:456216"/>
        <dbReference type="EC" id="6.3.4.18"/>
    </reaction>
</comment>
<dbReference type="PROSITE" id="PS50975">
    <property type="entry name" value="ATP_GRASP"/>
    <property type="match status" value="1"/>
</dbReference>
<dbReference type="GO" id="GO:0046872">
    <property type="term" value="F:metal ion binding"/>
    <property type="evidence" value="ECO:0007669"/>
    <property type="project" value="InterPro"/>
</dbReference>
<dbReference type="NCBIfam" id="TIGR01161">
    <property type="entry name" value="purK"/>
    <property type="match status" value="1"/>
</dbReference>
<gene>
    <name evidence="5 6" type="primary">purK</name>
    <name evidence="8" type="ORF">SAMN05444126_1245</name>
</gene>
<comment type="subunit">
    <text evidence="5 6">Homodimer.</text>
</comment>
<dbReference type="GO" id="GO:0004638">
    <property type="term" value="F:phosphoribosylaminoimidazole carboxylase activity"/>
    <property type="evidence" value="ECO:0007669"/>
    <property type="project" value="InterPro"/>
</dbReference>
<dbReference type="FunFam" id="3.40.50.20:FF:000016">
    <property type="entry name" value="N5-carboxyaminoimidazole ribonucleotide synthase"/>
    <property type="match status" value="1"/>
</dbReference>
<keyword evidence="1 5" id="KW-0436">Ligase</keyword>
<dbReference type="NCBIfam" id="NF004676">
    <property type="entry name" value="PRK06019.1-2"/>
    <property type="match status" value="1"/>
</dbReference>
<feature type="domain" description="ATP-grasp" evidence="7">
    <location>
        <begin position="112"/>
        <end position="299"/>
    </location>
</feature>
<accession>A0A1H9VUS8</accession>
<evidence type="ECO:0000256" key="2">
    <source>
        <dbReference type="ARBA" id="ARBA00022741"/>
    </source>
</evidence>
<proteinExistence type="inferred from homology"/>
<dbReference type="Gene3D" id="3.40.50.20">
    <property type="match status" value="1"/>
</dbReference>
<dbReference type="RefSeq" id="WP_093074090.1">
    <property type="nucleotide sequence ID" value="NZ_FOGV01000024.1"/>
</dbReference>
<feature type="binding site" evidence="5">
    <location>
        <begin position="184"/>
        <end position="187"/>
    </location>
    <ligand>
        <name>ATP</name>
        <dbReference type="ChEBI" id="CHEBI:30616"/>
    </ligand>
</feature>
<dbReference type="InterPro" id="IPR040686">
    <property type="entry name" value="PurK_C"/>
</dbReference>
<dbReference type="InterPro" id="IPR005875">
    <property type="entry name" value="PurK"/>
</dbReference>
<comment type="caution">
    <text evidence="8">The sequence shown here is derived from an EMBL/GenBank/DDBJ whole genome shotgun (WGS) entry which is preliminary data.</text>
</comment>
<dbReference type="PANTHER" id="PTHR11609">
    <property type="entry name" value="PURINE BIOSYNTHESIS PROTEIN 6/7, PUR6/7"/>
    <property type="match status" value="1"/>
</dbReference>
<dbReference type="NCBIfam" id="NF004679">
    <property type="entry name" value="PRK06019.1-5"/>
    <property type="match status" value="1"/>
</dbReference>
<dbReference type="SUPFAM" id="SSF56059">
    <property type="entry name" value="Glutathione synthetase ATP-binding domain-like"/>
    <property type="match status" value="1"/>
</dbReference>
<dbReference type="InterPro" id="IPR013815">
    <property type="entry name" value="ATP_grasp_subdomain_1"/>
</dbReference>
<dbReference type="STRING" id="1464123.SAMN05444126_1245"/>
<dbReference type="InterPro" id="IPR011761">
    <property type="entry name" value="ATP-grasp"/>
</dbReference>
<dbReference type="GO" id="GO:0005524">
    <property type="term" value="F:ATP binding"/>
    <property type="evidence" value="ECO:0007669"/>
    <property type="project" value="UniProtKB-UniRule"/>
</dbReference>
<keyword evidence="3 5" id="KW-0658">Purine biosynthesis</keyword>
<protein>
    <recommendedName>
        <fullName evidence="5 6">N5-carboxyaminoimidazole ribonucleotide synthase</fullName>
        <shortName evidence="5 6">N5-CAIR synthase</shortName>
        <ecNumber evidence="5 6">6.3.4.18</ecNumber>
    </recommendedName>
    <alternativeName>
        <fullName evidence="5 6">5-(carboxyamino)imidazole ribonucleotide synthetase</fullName>
    </alternativeName>
</protein>
<feature type="binding site" evidence="5">
    <location>
        <position position="192"/>
    </location>
    <ligand>
        <name>ATP</name>
        <dbReference type="ChEBI" id="CHEBI:30616"/>
    </ligand>
</feature>
<evidence type="ECO:0000256" key="3">
    <source>
        <dbReference type="ARBA" id="ARBA00022755"/>
    </source>
</evidence>
<dbReference type="FunFam" id="3.30.470.20:FF:000029">
    <property type="entry name" value="N5-carboxyaminoimidazole ribonucleotide synthase"/>
    <property type="match status" value="1"/>
</dbReference>
<feature type="binding site" evidence="5">
    <location>
        <position position="108"/>
    </location>
    <ligand>
        <name>ATP</name>
        <dbReference type="ChEBI" id="CHEBI:30616"/>
    </ligand>
</feature>
<dbReference type="OrthoDB" id="9804625at2"/>
<evidence type="ECO:0000313" key="9">
    <source>
        <dbReference type="Proteomes" id="UP000199318"/>
    </source>
</evidence>
<evidence type="ECO:0000256" key="1">
    <source>
        <dbReference type="ARBA" id="ARBA00022598"/>
    </source>
</evidence>